<dbReference type="Proteomes" id="UP000306196">
    <property type="component" value="Unassembled WGS sequence"/>
</dbReference>
<reference evidence="1 2" key="1">
    <citation type="submission" date="2019-05" db="EMBL/GenBank/DDBJ databases">
        <title>Verrucobacter flavum gen. nov., sp. nov. a new member of the family Verrucomicrobiaceae.</title>
        <authorList>
            <person name="Szuroczki S."/>
            <person name="Abbaszade G."/>
            <person name="Szabo A."/>
            <person name="Felfoldi T."/>
            <person name="Schumann P."/>
            <person name="Boka K."/>
            <person name="Keki Z."/>
            <person name="Toumi M."/>
            <person name="Toth E."/>
        </authorList>
    </citation>
    <scope>NUCLEOTIDE SEQUENCE [LARGE SCALE GENOMIC DNA]</scope>
    <source>
        <strain evidence="1 2">MG-N-17</strain>
    </source>
</reference>
<protein>
    <submittedName>
        <fullName evidence="1">Uncharacterized protein</fullName>
    </submittedName>
</protein>
<evidence type="ECO:0000313" key="2">
    <source>
        <dbReference type="Proteomes" id="UP000306196"/>
    </source>
</evidence>
<gene>
    <name evidence="1" type="ORF">FEM03_16605</name>
</gene>
<dbReference type="RefSeq" id="WP_138087406.1">
    <property type="nucleotide sequence ID" value="NZ_VAUV01000012.1"/>
</dbReference>
<proteinExistence type="predicted"/>
<dbReference type="AlphaFoldDB" id="A0A5R8KB84"/>
<dbReference type="EMBL" id="VAUV01000012">
    <property type="protein sequence ID" value="TLD69578.1"/>
    <property type="molecule type" value="Genomic_DNA"/>
</dbReference>
<comment type="caution">
    <text evidence="1">The sequence shown here is derived from an EMBL/GenBank/DDBJ whole genome shotgun (WGS) entry which is preliminary data.</text>
</comment>
<sequence length="117" mass="13791">MPNPNSNYSYNDNSNSDSNAVVIAVHQDDRRMIDWAQRVNQQWQVDHPLAAKADRWMRQLLQSRNDRQRLFQGTRRAFRLMMEAGRGADLKRPFYRGLLGQATDEELREFELQLPSN</sequence>
<evidence type="ECO:0000313" key="1">
    <source>
        <dbReference type="EMBL" id="TLD69578.1"/>
    </source>
</evidence>
<accession>A0A5R8KB84</accession>
<organism evidence="1 2">
    <name type="scientific">Phragmitibacter flavus</name>
    <dbReference type="NCBI Taxonomy" id="2576071"/>
    <lineage>
        <taxon>Bacteria</taxon>
        <taxon>Pseudomonadati</taxon>
        <taxon>Verrucomicrobiota</taxon>
        <taxon>Verrucomicrobiia</taxon>
        <taxon>Verrucomicrobiales</taxon>
        <taxon>Verrucomicrobiaceae</taxon>
        <taxon>Phragmitibacter</taxon>
    </lineage>
</organism>
<name>A0A5R8KB84_9BACT</name>
<keyword evidence="2" id="KW-1185">Reference proteome</keyword>